<dbReference type="CDD" id="cd20145">
    <property type="entry name" value="PWWP_ZCWPW1"/>
    <property type="match status" value="1"/>
</dbReference>
<gene>
    <name evidence="7" type="primary">ZCWPW1_0</name>
    <name evidence="7" type="ORF">NPIL_540391</name>
</gene>
<dbReference type="SUPFAM" id="SSF63748">
    <property type="entry name" value="Tudor/PWWP/MBT"/>
    <property type="match status" value="1"/>
</dbReference>
<feature type="domain" description="CW-type" evidence="6">
    <location>
        <begin position="7"/>
        <end position="73"/>
    </location>
</feature>
<accession>A0A8X6PN51</accession>
<feature type="compositionally biased region" description="Low complexity" evidence="4">
    <location>
        <begin position="207"/>
        <end position="227"/>
    </location>
</feature>
<dbReference type="AlphaFoldDB" id="A0A8X6PN51"/>
<feature type="region of interest" description="Disordered" evidence="4">
    <location>
        <begin position="379"/>
        <end position="415"/>
    </location>
</feature>
<name>A0A8X6PN51_NEPPI</name>
<evidence type="ECO:0000256" key="2">
    <source>
        <dbReference type="ARBA" id="ARBA00022771"/>
    </source>
</evidence>
<evidence type="ECO:0000259" key="5">
    <source>
        <dbReference type="PROSITE" id="PS50812"/>
    </source>
</evidence>
<keyword evidence="8" id="KW-1185">Reference proteome</keyword>
<dbReference type="Pfam" id="PF07496">
    <property type="entry name" value="zf-CW"/>
    <property type="match status" value="1"/>
</dbReference>
<protein>
    <submittedName>
        <fullName evidence="7">Zinc finger CW-type PWWP domain protein 1</fullName>
    </submittedName>
</protein>
<dbReference type="PROSITE" id="PS51050">
    <property type="entry name" value="ZF_CW"/>
    <property type="match status" value="1"/>
</dbReference>
<dbReference type="Proteomes" id="UP000887013">
    <property type="component" value="Unassembled WGS sequence"/>
</dbReference>
<feature type="domain" description="PWWP" evidence="5">
    <location>
        <begin position="83"/>
        <end position="148"/>
    </location>
</feature>
<dbReference type="InterPro" id="IPR042778">
    <property type="entry name" value="ZCWPW1/ZCWPW2"/>
</dbReference>
<keyword evidence="3" id="KW-0862">Zinc</keyword>
<evidence type="ECO:0000256" key="4">
    <source>
        <dbReference type="SAM" id="MobiDB-lite"/>
    </source>
</evidence>
<dbReference type="PANTHER" id="PTHR15999:SF2">
    <property type="entry name" value="ZINC FINGER CW-TYPE PWWP DOMAIN PROTEIN 1"/>
    <property type="match status" value="1"/>
</dbReference>
<proteinExistence type="predicted"/>
<organism evidence="7 8">
    <name type="scientific">Nephila pilipes</name>
    <name type="common">Giant wood spider</name>
    <name type="synonym">Nephila maculata</name>
    <dbReference type="NCBI Taxonomy" id="299642"/>
    <lineage>
        <taxon>Eukaryota</taxon>
        <taxon>Metazoa</taxon>
        <taxon>Ecdysozoa</taxon>
        <taxon>Arthropoda</taxon>
        <taxon>Chelicerata</taxon>
        <taxon>Arachnida</taxon>
        <taxon>Araneae</taxon>
        <taxon>Araneomorphae</taxon>
        <taxon>Entelegynae</taxon>
        <taxon>Araneoidea</taxon>
        <taxon>Nephilidae</taxon>
        <taxon>Nephila</taxon>
    </lineage>
</organism>
<evidence type="ECO:0000313" key="8">
    <source>
        <dbReference type="Proteomes" id="UP000887013"/>
    </source>
</evidence>
<dbReference type="EMBL" id="BMAW01118488">
    <property type="protein sequence ID" value="GFT80025.1"/>
    <property type="molecule type" value="Genomic_DNA"/>
</dbReference>
<dbReference type="InterPro" id="IPR000313">
    <property type="entry name" value="PWWP_dom"/>
</dbReference>
<evidence type="ECO:0000259" key="6">
    <source>
        <dbReference type="PROSITE" id="PS51050"/>
    </source>
</evidence>
<dbReference type="Gene3D" id="2.30.30.140">
    <property type="match status" value="1"/>
</dbReference>
<evidence type="ECO:0000313" key="7">
    <source>
        <dbReference type="EMBL" id="GFT80025.1"/>
    </source>
</evidence>
<dbReference type="PROSITE" id="PS50812">
    <property type="entry name" value="PWWP"/>
    <property type="match status" value="1"/>
</dbReference>
<dbReference type="SMART" id="SM00293">
    <property type="entry name" value="PWWP"/>
    <property type="match status" value="1"/>
</dbReference>
<evidence type="ECO:0000256" key="1">
    <source>
        <dbReference type="ARBA" id="ARBA00022723"/>
    </source>
</evidence>
<feature type="compositionally biased region" description="Polar residues" evidence="4">
    <location>
        <begin position="395"/>
        <end position="404"/>
    </location>
</feature>
<sequence>MSTSSSKVLLQKWNKFYTETTFPIGIECVHCKKWREVTEYQERSEVPENWNCSMWQIGKNKRGNCSMPSNFNENDFNGEDFPPGSLVWAKLKGYNWWPGMVEDSPDTQEFYQSYADGTDEYHVIFFGDDDKTWRSWVDGKRILDFKEPAPDEKFRRKKLVKSLEVSIIEAKKAAKMPLKERLKTYSFAVRYKGKWGKTKACEVEMLSPKSTGTPSPTSSKMSKPKSSAVTSAKTSMIKRTKEAKDNKEEFDEPILKRSKGSETNEQTRSSRRKSKVDVNIECKKTDTHHNLSGSKISEVNASEQNMLDAHVDLDNYSSEVEMSTTADDSKMKQIAAISSDAELSSDAEDEYPLTEDEKKHLNRLKEYYQWESSTRCEDLKRSDSNEYLDQDDILKNSTSESSPFSYPRRNGMVNSSRTSALASKYVPYTFVGRPKNPDWSQIH</sequence>
<dbReference type="Pfam" id="PF00855">
    <property type="entry name" value="PWWP"/>
    <property type="match status" value="1"/>
</dbReference>
<dbReference type="OrthoDB" id="6437594at2759"/>
<dbReference type="Gene3D" id="3.30.40.100">
    <property type="match status" value="1"/>
</dbReference>
<keyword evidence="2" id="KW-0863">Zinc-finger</keyword>
<comment type="caution">
    <text evidence="7">The sequence shown here is derived from an EMBL/GenBank/DDBJ whole genome shotgun (WGS) entry which is preliminary data.</text>
</comment>
<dbReference type="PANTHER" id="PTHR15999">
    <property type="entry name" value="ZINC FINGER CW-TYPE PWWP DOMAIN PROTEIN 1"/>
    <property type="match status" value="1"/>
</dbReference>
<dbReference type="GO" id="GO:0005634">
    <property type="term" value="C:nucleus"/>
    <property type="evidence" value="ECO:0007669"/>
    <property type="project" value="TreeGrafter"/>
</dbReference>
<evidence type="ECO:0000256" key="3">
    <source>
        <dbReference type="ARBA" id="ARBA00022833"/>
    </source>
</evidence>
<dbReference type="GO" id="GO:0008270">
    <property type="term" value="F:zinc ion binding"/>
    <property type="evidence" value="ECO:0007669"/>
    <property type="project" value="UniProtKB-KW"/>
</dbReference>
<feature type="compositionally biased region" description="Basic and acidic residues" evidence="4">
    <location>
        <begin position="239"/>
        <end position="262"/>
    </location>
</feature>
<keyword evidence="1" id="KW-0479">Metal-binding</keyword>
<dbReference type="InterPro" id="IPR011124">
    <property type="entry name" value="Znf_CW"/>
</dbReference>
<feature type="region of interest" description="Disordered" evidence="4">
    <location>
        <begin position="206"/>
        <end position="277"/>
    </location>
</feature>
<reference evidence="7" key="1">
    <citation type="submission" date="2020-08" db="EMBL/GenBank/DDBJ databases">
        <title>Multicomponent nature underlies the extraordinary mechanical properties of spider dragline silk.</title>
        <authorList>
            <person name="Kono N."/>
            <person name="Nakamura H."/>
            <person name="Mori M."/>
            <person name="Yoshida Y."/>
            <person name="Ohtoshi R."/>
            <person name="Malay A.D."/>
            <person name="Moran D.A.P."/>
            <person name="Tomita M."/>
            <person name="Numata K."/>
            <person name="Arakawa K."/>
        </authorList>
    </citation>
    <scope>NUCLEOTIDE SEQUENCE</scope>
</reference>